<keyword evidence="2" id="KW-1185">Reference proteome</keyword>
<protein>
    <submittedName>
        <fullName evidence="1">Uncharacterized protein</fullName>
    </submittedName>
</protein>
<gene>
    <name evidence="1" type="ORF">HAX54_030180</name>
</gene>
<accession>A0ABS8V7B5</accession>
<evidence type="ECO:0000313" key="1">
    <source>
        <dbReference type="EMBL" id="MCD9643063.1"/>
    </source>
</evidence>
<comment type="caution">
    <text evidence="1">The sequence shown here is derived from an EMBL/GenBank/DDBJ whole genome shotgun (WGS) entry which is preliminary data.</text>
</comment>
<organism evidence="1 2">
    <name type="scientific">Datura stramonium</name>
    <name type="common">Jimsonweed</name>
    <name type="synonym">Common thornapple</name>
    <dbReference type="NCBI Taxonomy" id="4076"/>
    <lineage>
        <taxon>Eukaryota</taxon>
        <taxon>Viridiplantae</taxon>
        <taxon>Streptophyta</taxon>
        <taxon>Embryophyta</taxon>
        <taxon>Tracheophyta</taxon>
        <taxon>Spermatophyta</taxon>
        <taxon>Magnoliopsida</taxon>
        <taxon>eudicotyledons</taxon>
        <taxon>Gunneridae</taxon>
        <taxon>Pentapetalae</taxon>
        <taxon>asterids</taxon>
        <taxon>lamiids</taxon>
        <taxon>Solanales</taxon>
        <taxon>Solanaceae</taxon>
        <taxon>Solanoideae</taxon>
        <taxon>Datureae</taxon>
        <taxon>Datura</taxon>
    </lineage>
</organism>
<name>A0ABS8V7B5_DATST</name>
<proteinExistence type="predicted"/>
<evidence type="ECO:0000313" key="2">
    <source>
        <dbReference type="Proteomes" id="UP000823775"/>
    </source>
</evidence>
<reference evidence="1 2" key="1">
    <citation type="journal article" date="2021" name="BMC Genomics">
        <title>Datura genome reveals duplications of psychoactive alkaloid biosynthetic genes and high mutation rate following tissue culture.</title>
        <authorList>
            <person name="Rajewski A."/>
            <person name="Carter-House D."/>
            <person name="Stajich J."/>
            <person name="Litt A."/>
        </authorList>
    </citation>
    <scope>NUCLEOTIDE SEQUENCE [LARGE SCALE GENOMIC DNA]</scope>
    <source>
        <strain evidence="1">AR-01</strain>
    </source>
</reference>
<dbReference type="EMBL" id="JACEIK010003770">
    <property type="protein sequence ID" value="MCD9643063.1"/>
    <property type="molecule type" value="Genomic_DNA"/>
</dbReference>
<dbReference type="Proteomes" id="UP000823775">
    <property type="component" value="Unassembled WGS sequence"/>
</dbReference>
<sequence>MVQLVRSGTSEKKPTIVTEMLSLDLKTTMGITEARKCTDRDEIAMNNLRGKAAYTPSSSAPLVGSQWDEPPLSFTEIKHAAPDDKSDAPELDYASIGLGSNAYFKICT</sequence>